<organism evidence="11 12">
    <name type="scientific">Leishmania martiniquensis</name>
    <dbReference type="NCBI Taxonomy" id="1580590"/>
    <lineage>
        <taxon>Eukaryota</taxon>
        <taxon>Discoba</taxon>
        <taxon>Euglenozoa</taxon>
        <taxon>Kinetoplastea</taxon>
        <taxon>Metakinetoplastina</taxon>
        <taxon>Trypanosomatida</taxon>
        <taxon>Trypanosomatidae</taxon>
        <taxon>Leishmaniinae</taxon>
        <taxon>Leishmania</taxon>
    </lineage>
</organism>
<dbReference type="GO" id="GO:0005634">
    <property type="term" value="C:nucleus"/>
    <property type="evidence" value="ECO:0007669"/>
    <property type="project" value="TreeGrafter"/>
</dbReference>
<name>A0A836GIL8_9TRYP</name>
<keyword evidence="1" id="KW-0479">Metal-binding</keyword>
<evidence type="ECO:0000313" key="12">
    <source>
        <dbReference type="Proteomes" id="UP000673552"/>
    </source>
</evidence>
<dbReference type="KEGG" id="lmat:92513248"/>
<dbReference type="EMBL" id="JAFEUZ010000028">
    <property type="protein sequence ID" value="KAG5474404.1"/>
    <property type="molecule type" value="Genomic_DNA"/>
</dbReference>
<feature type="compositionally biased region" description="Polar residues" evidence="9">
    <location>
        <begin position="78"/>
        <end position="91"/>
    </location>
</feature>
<comment type="caution">
    <text evidence="11">The sequence shown here is derived from an EMBL/GenBank/DDBJ whole genome shotgun (WGS) entry which is preliminary data.</text>
</comment>
<dbReference type="Pfam" id="PF13307">
    <property type="entry name" value="Helicase_C_2"/>
    <property type="match status" value="1"/>
</dbReference>
<evidence type="ECO:0000256" key="6">
    <source>
        <dbReference type="ARBA" id="ARBA00023004"/>
    </source>
</evidence>
<dbReference type="GO" id="GO:0051536">
    <property type="term" value="F:iron-sulfur cluster binding"/>
    <property type="evidence" value="ECO:0007669"/>
    <property type="project" value="UniProtKB-KW"/>
</dbReference>
<dbReference type="GO" id="GO:0003678">
    <property type="term" value="F:DNA helicase activity"/>
    <property type="evidence" value="ECO:0007669"/>
    <property type="project" value="InterPro"/>
</dbReference>
<dbReference type="RefSeq" id="XP_067177346.1">
    <property type="nucleotide sequence ID" value="XM_067320736.1"/>
</dbReference>
<gene>
    <name evidence="11" type="ORF">LSCM1_03186</name>
</gene>
<protein>
    <recommendedName>
        <fullName evidence="10">Helicase ATP-binding domain-containing protein</fullName>
    </recommendedName>
</protein>
<dbReference type="InterPro" id="IPR010614">
    <property type="entry name" value="RAD3-like_helicase_DEAD"/>
</dbReference>
<keyword evidence="2" id="KW-0547">Nucleotide-binding</keyword>
<evidence type="ECO:0000256" key="9">
    <source>
        <dbReference type="SAM" id="MobiDB-lite"/>
    </source>
</evidence>
<sequence length="1043" mass="112213">MSDLLKDLHPRHQRCEDELKHQQAHKRYPCAAVRGAAPLTTVSESWSDAVQATASGPTPPANLCAMRASRRPAGTANGGQITSSVSDSETTPVDKGSLGHPTHADCAALHTSRSKHSRQTRPPGLRPAAKTSMSAEWASSRPTVLASADAQRSSPVAVSAPTMPEMLTTLPPAASLLSSSSAAVTSSPPLVASATLALPFTPYPVQQEMNSMFTGVLHSASPHVVPVAVVEVPTGCGKTMALLSSVLRYQQELKHKSPKELDVYLRPRRPPWQQRRPPGEGQQASPRGRRGQRGPRQAAAACPSPGASGETVANEDGGECADSWSVPPWFFRHFRVSAKQKIRAELDVAGSHELRRRFLPPPCTIFYATRTHAQLRQAVRELRRLHGAANAIRMNILGSRGRYCIHPTVMKARENHTLPVEGNNLGEVCDQLVSLGLCEIVDKYEELSCSAMTGPVGHQHGQIWDMEDLVLEGISRRLCPYYAARDLVFFADVNFCTYPYLLDPLIRHETKMEAALKNDAIVVFDEAHNVAAVCQDALSLECPRGALALLLSELEPLVPNQVTLAHQSAHSASSTAGVGQGGFATAPYPKELHLSAFTLADIFSFLCSLFRSVSIFFDVAAAGGREGRGQKRCRGDAMHGDDEHSTATVYLQGSELERHLRRDMAAHVTAHQQRVAAQRQSAATAPALASLELFQRAYGVIMALGVTSNPFLFSVFGLSMLKRWLLLLLLLLRFLLQKPQSFAVALRPVPSSGGPPPSTGGYTEPPLLAAFCAAAADSEARPTAGGGGGVGRSNAAVAQDMIDVRCLDGSLAFFHLLRTVHRVVLASGTLSPFTQLARDLGLEASLWRTVEGMHVVPPTQHSLTALTAVPGPPSSTLNGMTTQPPLVPLRCTYASLSNSIFLKAVARAVVQLIQPLRESGGGGVLLFVPNYDVLTALAKLTREVLLVAQREPQCPSSRAATPVQLFLEPRKAAELTEVLGQFQSRTGAPRCGTALFFSVYRGKVSEGLDFTDDMARLVLCLGVPLQPLKSWKVIAQHDYSGPD</sequence>
<keyword evidence="5" id="KW-0067">ATP-binding</keyword>
<dbReference type="OrthoDB" id="272481at2759"/>
<dbReference type="GO" id="GO:0046872">
    <property type="term" value="F:metal ion binding"/>
    <property type="evidence" value="ECO:0007669"/>
    <property type="project" value="UniProtKB-KW"/>
</dbReference>
<evidence type="ECO:0000256" key="3">
    <source>
        <dbReference type="ARBA" id="ARBA00022801"/>
    </source>
</evidence>
<evidence type="ECO:0000256" key="4">
    <source>
        <dbReference type="ARBA" id="ARBA00022806"/>
    </source>
</evidence>
<dbReference type="SMART" id="SM00488">
    <property type="entry name" value="DEXDc2"/>
    <property type="match status" value="1"/>
</dbReference>
<keyword evidence="4" id="KW-0347">Helicase</keyword>
<keyword evidence="8" id="KW-0413">Isomerase</keyword>
<dbReference type="Pfam" id="PF06733">
    <property type="entry name" value="DEAD_2"/>
    <property type="match status" value="1"/>
</dbReference>
<feature type="compositionally biased region" description="Low complexity" evidence="9">
    <location>
        <begin position="294"/>
        <end position="309"/>
    </location>
</feature>
<dbReference type="InterPro" id="IPR014013">
    <property type="entry name" value="Helic_SF1/SF2_ATP-bd_DinG/Rad3"/>
</dbReference>
<keyword evidence="12" id="KW-1185">Reference proteome</keyword>
<evidence type="ECO:0000256" key="8">
    <source>
        <dbReference type="ARBA" id="ARBA00023235"/>
    </source>
</evidence>
<keyword evidence="7" id="KW-0411">Iron-sulfur</keyword>
<evidence type="ECO:0000259" key="10">
    <source>
        <dbReference type="PROSITE" id="PS51193"/>
    </source>
</evidence>
<dbReference type="GO" id="GO:0016818">
    <property type="term" value="F:hydrolase activity, acting on acid anhydrides, in phosphorus-containing anhydrides"/>
    <property type="evidence" value="ECO:0007669"/>
    <property type="project" value="InterPro"/>
</dbReference>
<dbReference type="InterPro" id="IPR006555">
    <property type="entry name" value="ATP-dep_Helicase_C"/>
</dbReference>
<feature type="region of interest" description="Disordered" evidence="9">
    <location>
        <begin position="72"/>
        <end position="137"/>
    </location>
</feature>
<accession>A0A836GIL8</accession>
<dbReference type="Proteomes" id="UP000673552">
    <property type="component" value="Chromosome 28"/>
</dbReference>
<evidence type="ECO:0000313" key="11">
    <source>
        <dbReference type="EMBL" id="KAG5474404.1"/>
    </source>
</evidence>
<dbReference type="PROSITE" id="PS51193">
    <property type="entry name" value="HELICASE_ATP_BIND_2"/>
    <property type="match status" value="1"/>
</dbReference>
<dbReference type="FunFam" id="3.40.50.300:FF:002929">
    <property type="entry name" value="Helicase-like protein"/>
    <property type="match status" value="1"/>
</dbReference>
<evidence type="ECO:0000256" key="7">
    <source>
        <dbReference type="ARBA" id="ARBA00023014"/>
    </source>
</evidence>
<feature type="compositionally biased region" description="Low complexity" evidence="9">
    <location>
        <begin position="271"/>
        <end position="286"/>
    </location>
</feature>
<reference evidence="11 12" key="1">
    <citation type="submission" date="2021-03" db="EMBL/GenBank/DDBJ databases">
        <title>Leishmania (Mundinia) martiniquensis Genome sequencing and assembly.</title>
        <authorList>
            <person name="Almutairi H."/>
            <person name="Gatherer D."/>
        </authorList>
    </citation>
    <scope>NUCLEOTIDE SEQUENCE [LARGE SCALE GENOMIC DNA]</scope>
    <source>
        <strain evidence="11">LSCM1</strain>
    </source>
</reference>
<dbReference type="GO" id="GO:1990918">
    <property type="term" value="P:double-strand break repair involved in meiotic recombination"/>
    <property type="evidence" value="ECO:0007669"/>
    <property type="project" value="TreeGrafter"/>
</dbReference>
<feature type="domain" description="Helicase ATP-binding" evidence="10">
    <location>
        <begin position="192"/>
        <end position="577"/>
    </location>
</feature>
<dbReference type="GeneID" id="92513248"/>
<dbReference type="SUPFAM" id="SSF52540">
    <property type="entry name" value="P-loop containing nucleoside triphosphate hydrolases"/>
    <property type="match status" value="1"/>
</dbReference>
<keyword evidence="3" id="KW-0378">Hydrolase</keyword>
<proteinExistence type="predicted"/>
<dbReference type="InterPro" id="IPR002464">
    <property type="entry name" value="DNA/RNA_helicase_DEAH_CS"/>
</dbReference>
<keyword evidence="6" id="KW-0408">Iron</keyword>
<evidence type="ECO:0000256" key="2">
    <source>
        <dbReference type="ARBA" id="ARBA00022741"/>
    </source>
</evidence>
<dbReference type="GO" id="GO:0005524">
    <property type="term" value="F:ATP binding"/>
    <property type="evidence" value="ECO:0007669"/>
    <property type="project" value="UniProtKB-KW"/>
</dbReference>
<dbReference type="GO" id="GO:0003677">
    <property type="term" value="F:DNA binding"/>
    <property type="evidence" value="ECO:0007669"/>
    <property type="project" value="InterPro"/>
</dbReference>
<evidence type="ECO:0000256" key="1">
    <source>
        <dbReference type="ARBA" id="ARBA00022723"/>
    </source>
</evidence>
<dbReference type="InterPro" id="IPR045028">
    <property type="entry name" value="DinG/Rad3-like"/>
</dbReference>
<evidence type="ECO:0000256" key="5">
    <source>
        <dbReference type="ARBA" id="ARBA00022840"/>
    </source>
</evidence>
<dbReference type="PANTHER" id="PTHR11472">
    <property type="entry name" value="DNA REPAIR DEAD HELICASE RAD3/XP-D SUBFAMILY MEMBER"/>
    <property type="match status" value="1"/>
</dbReference>
<dbReference type="GO" id="GO:0006289">
    <property type="term" value="P:nucleotide-excision repair"/>
    <property type="evidence" value="ECO:0007669"/>
    <property type="project" value="TreeGrafter"/>
</dbReference>
<dbReference type="InterPro" id="IPR006554">
    <property type="entry name" value="Helicase-like_DEXD_c2"/>
</dbReference>
<dbReference type="InterPro" id="IPR027417">
    <property type="entry name" value="P-loop_NTPase"/>
</dbReference>
<feature type="region of interest" description="Disordered" evidence="9">
    <location>
        <begin position="260"/>
        <end position="317"/>
    </location>
</feature>
<dbReference type="AlphaFoldDB" id="A0A836GIL8"/>
<dbReference type="Gene3D" id="3.40.50.300">
    <property type="entry name" value="P-loop containing nucleotide triphosphate hydrolases"/>
    <property type="match status" value="2"/>
</dbReference>
<dbReference type="PANTHER" id="PTHR11472:SF47">
    <property type="entry name" value="FANCONI ANEMIA GROUP J PROTEIN"/>
    <property type="match status" value="1"/>
</dbReference>
<dbReference type="PROSITE" id="PS00690">
    <property type="entry name" value="DEAH_ATP_HELICASE"/>
    <property type="match status" value="1"/>
</dbReference>